<evidence type="ECO:0000313" key="1">
    <source>
        <dbReference type="EMBL" id="KAB8074368.1"/>
    </source>
</evidence>
<reference evidence="1 2" key="1">
    <citation type="submission" date="2019-04" db="EMBL/GenBank/DDBJ databases">
        <title>Friends and foes A comparative genomics study of 23 Aspergillus species from section Flavi.</title>
        <authorList>
            <consortium name="DOE Joint Genome Institute"/>
            <person name="Kjaerbolling I."/>
            <person name="Vesth T."/>
            <person name="Frisvad J.C."/>
            <person name="Nybo J.L."/>
            <person name="Theobald S."/>
            <person name="Kildgaard S."/>
            <person name="Isbrandt T."/>
            <person name="Kuo A."/>
            <person name="Sato A."/>
            <person name="Lyhne E.K."/>
            <person name="Kogle M.E."/>
            <person name="Wiebenga A."/>
            <person name="Kun R.S."/>
            <person name="Lubbers R.J."/>
            <person name="Makela M.R."/>
            <person name="Barry K."/>
            <person name="Chovatia M."/>
            <person name="Clum A."/>
            <person name="Daum C."/>
            <person name="Haridas S."/>
            <person name="He G."/>
            <person name="LaButti K."/>
            <person name="Lipzen A."/>
            <person name="Mondo S."/>
            <person name="Riley R."/>
            <person name="Salamov A."/>
            <person name="Simmons B.A."/>
            <person name="Magnuson J.K."/>
            <person name="Henrissat B."/>
            <person name="Mortensen U.H."/>
            <person name="Larsen T.O."/>
            <person name="Devries R.P."/>
            <person name="Grigoriev I.V."/>
            <person name="Machida M."/>
            <person name="Baker S.E."/>
            <person name="Andersen M.R."/>
        </authorList>
    </citation>
    <scope>NUCLEOTIDE SEQUENCE [LARGE SCALE GENOMIC DNA]</scope>
    <source>
        <strain evidence="1 2">CBS 151.66</strain>
    </source>
</reference>
<dbReference type="AlphaFoldDB" id="A0A5N5X0S4"/>
<evidence type="ECO:0000313" key="2">
    <source>
        <dbReference type="Proteomes" id="UP000326565"/>
    </source>
</evidence>
<dbReference type="EMBL" id="ML732211">
    <property type="protein sequence ID" value="KAB8074368.1"/>
    <property type="molecule type" value="Genomic_DNA"/>
</dbReference>
<organism evidence="1 2">
    <name type="scientific">Aspergillus leporis</name>
    <dbReference type="NCBI Taxonomy" id="41062"/>
    <lineage>
        <taxon>Eukaryota</taxon>
        <taxon>Fungi</taxon>
        <taxon>Dikarya</taxon>
        <taxon>Ascomycota</taxon>
        <taxon>Pezizomycotina</taxon>
        <taxon>Eurotiomycetes</taxon>
        <taxon>Eurotiomycetidae</taxon>
        <taxon>Eurotiales</taxon>
        <taxon>Aspergillaceae</taxon>
        <taxon>Aspergillus</taxon>
        <taxon>Aspergillus subgen. Circumdati</taxon>
    </lineage>
</organism>
<keyword evidence="2" id="KW-1185">Reference proteome</keyword>
<gene>
    <name evidence="1" type="ORF">BDV29DRAFT_173826</name>
</gene>
<name>A0A5N5X0S4_9EURO</name>
<protein>
    <submittedName>
        <fullName evidence="1">Uncharacterized protein</fullName>
    </submittedName>
</protein>
<sequence>MLLLYYGVCLGSSLYWGGLLWSSLVRTKRSCLHLCELRDDRRSLILRVIDCTGLRG</sequence>
<proteinExistence type="predicted"/>
<accession>A0A5N5X0S4</accession>
<dbReference type="Proteomes" id="UP000326565">
    <property type="component" value="Unassembled WGS sequence"/>
</dbReference>